<keyword evidence="8" id="KW-1185">Reference proteome</keyword>
<evidence type="ECO:0000256" key="2">
    <source>
        <dbReference type="ARBA" id="ARBA00022692"/>
    </source>
</evidence>
<feature type="signal peptide" evidence="6">
    <location>
        <begin position="1"/>
        <end position="20"/>
    </location>
</feature>
<keyword evidence="2 5" id="KW-0812">Transmembrane</keyword>
<evidence type="ECO:0000256" key="4">
    <source>
        <dbReference type="ARBA" id="ARBA00023136"/>
    </source>
</evidence>
<protein>
    <submittedName>
        <fullName evidence="7">RTA1-domain-containing protein</fullName>
    </submittedName>
</protein>
<proteinExistence type="predicted"/>
<gene>
    <name evidence="7" type="ORF">OE88DRAFT_540552</name>
</gene>
<evidence type="ECO:0000256" key="3">
    <source>
        <dbReference type="ARBA" id="ARBA00022989"/>
    </source>
</evidence>
<evidence type="ECO:0000256" key="6">
    <source>
        <dbReference type="SAM" id="SignalP"/>
    </source>
</evidence>
<feature type="transmembrane region" description="Helical" evidence="5">
    <location>
        <begin position="145"/>
        <end position="169"/>
    </location>
</feature>
<evidence type="ECO:0000313" key="8">
    <source>
        <dbReference type="Proteomes" id="UP000305948"/>
    </source>
</evidence>
<dbReference type="InterPro" id="IPR007568">
    <property type="entry name" value="RTA1"/>
</dbReference>
<dbReference type="STRING" id="5364.A0A5C3N458"/>
<feature type="transmembrane region" description="Helical" evidence="5">
    <location>
        <begin position="100"/>
        <end position="124"/>
    </location>
</feature>
<name>A0A5C3N458_9AGAM</name>
<reference evidence="7 8" key="1">
    <citation type="journal article" date="2019" name="Nat. Ecol. Evol.">
        <title>Megaphylogeny resolves global patterns of mushroom evolution.</title>
        <authorList>
            <person name="Varga T."/>
            <person name="Krizsan K."/>
            <person name="Foldi C."/>
            <person name="Dima B."/>
            <person name="Sanchez-Garcia M."/>
            <person name="Sanchez-Ramirez S."/>
            <person name="Szollosi G.J."/>
            <person name="Szarkandi J.G."/>
            <person name="Papp V."/>
            <person name="Albert L."/>
            <person name="Andreopoulos W."/>
            <person name="Angelini C."/>
            <person name="Antonin V."/>
            <person name="Barry K.W."/>
            <person name="Bougher N.L."/>
            <person name="Buchanan P."/>
            <person name="Buyck B."/>
            <person name="Bense V."/>
            <person name="Catcheside P."/>
            <person name="Chovatia M."/>
            <person name="Cooper J."/>
            <person name="Damon W."/>
            <person name="Desjardin D."/>
            <person name="Finy P."/>
            <person name="Geml J."/>
            <person name="Haridas S."/>
            <person name="Hughes K."/>
            <person name="Justo A."/>
            <person name="Karasinski D."/>
            <person name="Kautmanova I."/>
            <person name="Kiss B."/>
            <person name="Kocsube S."/>
            <person name="Kotiranta H."/>
            <person name="LaButti K.M."/>
            <person name="Lechner B.E."/>
            <person name="Liimatainen K."/>
            <person name="Lipzen A."/>
            <person name="Lukacs Z."/>
            <person name="Mihaltcheva S."/>
            <person name="Morgado L.N."/>
            <person name="Niskanen T."/>
            <person name="Noordeloos M.E."/>
            <person name="Ohm R.A."/>
            <person name="Ortiz-Santana B."/>
            <person name="Ovrebo C."/>
            <person name="Racz N."/>
            <person name="Riley R."/>
            <person name="Savchenko A."/>
            <person name="Shiryaev A."/>
            <person name="Soop K."/>
            <person name="Spirin V."/>
            <person name="Szebenyi C."/>
            <person name="Tomsovsky M."/>
            <person name="Tulloss R.E."/>
            <person name="Uehling J."/>
            <person name="Grigoriev I.V."/>
            <person name="Vagvolgyi C."/>
            <person name="Papp T."/>
            <person name="Martin F.M."/>
            <person name="Miettinen O."/>
            <person name="Hibbett D.S."/>
            <person name="Nagy L.G."/>
        </authorList>
    </citation>
    <scope>NUCLEOTIDE SEQUENCE [LARGE SCALE GENOMIC DNA]</scope>
    <source>
        <strain evidence="7 8">OMC1185</strain>
    </source>
</reference>
<sequence length="312" mass="35260">MRFHSSIIIPLLLFARQAQADDRNTSDDPIVYIVLHYYPNKAAAIIFGILYLTVGLITSWHVWRHRHWWGLYLPIGTLCMSLGYFLRFVMVLSYSLEDSIGMYIVQVIFILCSPAAFLAFNYTLAGRVIVRCIGREFPLIRPERFAKVFIISDLMTFNLQSAGGSLAASKNSTVSKLGNDIVLVGLVAQGASYVFFLYVVLAAQYRYTRAKPVGARHQEEWWTVIWLLYFSSVPIIIRSVYRIAEFAQGSAGYFITHEVYFYCLDGLPLFFAVACYAARWPGRYVAETSSTSILLPDQASGAESYPLSPRGD</sequence>
<feature type="transmembrane region" description="Helical" evidence="5">
    <location>
        <begin position="70"/>
        <end position="94"/>
    </location>
</feature>
<dbReference type="OrthoDB" id="3358017at2759"/>
<dbReference type="PANTHER" id="PTHR31465:SF1">
    <property type="entry name" value="PROTEIN RTA1-RELATED"/>
    <property type="match status" value="1"/>
</dbReference>
<feature type="transmembrane region" description="Helical" evidence="5">
    <location>
        <begin position="221"/>
        <end position="239"/>
    </location>
</feature>
<evidence type="ECO:0000256" key="1">
    <source>
        <dbReference type="ARBA" id="ARBA00004141"/>
    </source>
</evidence>
<feature type="chain" id="PRO_5022921383" evidence="6">
    <location>
        <begin position="21"/>
        <end position="312"/>
    </location>
</feature>
<keyword evidence="6" id="KW-0732">Signal</keyword>
<dbReference type="PANTHER" id="PTHR31465">
    <property type="entry name" value="PROTEIN RTA1-RELATED"/>
    <property type="match status" value="1"/>
</dbReference>
<dbReference type="GO" id="GO:0016020">
    <property type="term" value="C:membrane"/>
    <property type="evidence" value="ECO:0007669"/>
    <property type="project" value="UniProtKB-SubCell"/>
</dbReference>
<feature type="transmembrane region" description="Helical" evidence="5">
    <location>
        <begin position="181"/>
        <end position="201"/>
    </location>
</feature>
<feature type="transmembrane region" description="Helical" evidence="5">
    <location>
        <begin position="44"/>
        <end position="63"/>
    </location>
</feature>
<evidence type="ECO:0000256" key="5">
    <source>
        <dbReference type="SAM" id="Phobius"/>
    </source>
</evidence>
<organism evidence="7 8">
    <name type="scientific">Heliocybe sulcata</name>
    <dbReference type="NCBI Taxonomy" id="5364"/>
    <lineage>
        <taxon>Eukaryota</taxon>
        <taxon>Fungi</taxon>
        <taxon>Dikarya</taxon>
        <taxon>Basidiomycota</taxon>
        <taxon>Agaricomycotina</taxon>
        <taxon>Agaricomycetes</taxon>
        <taxon>Gloeophyllales</taxon>
        <taxon>Gloeophyllaceae</taxon>
        <taxon>Heliocybe</taxon>
    </lineage>
</organism>
<evidence type="ECO:0000313" key="7">
    <source>
        <dbReference type="EMBL" id="TFK48541.1"/>
    </source>
</evidence>
<dbReference type="EMBL" id="ML213519">
    <property type="protein sequence ID" value="TFK48541.1"/>
    <property type="molecule type" value="Genomic_DNA"/>
</dbReference>
<comment type="subcellular location">
    <subcellularLocation>
        <location evidence="1">Membrane</location>
        <topology evidence="1">Multi-pass membrane protein</topology>
    </subcellularLocation>
</comment>
<dbReference type="Proteomes" id="UP000305948">
    <property type="component" value="Unassembled WGS sequence"/>
</dbReference>
<accession>A0A5C3N458</accession>
<dbReference type="AlphaFoldDB" id="A0A5C3N458"/>
<keyword evidence="4 5" id="KW-0472">Membrane</keyword>
<feature type="transmembrane region" description="Helical" evidence="5">
    <location>
        <begin position="259"/>
        <end position="278"/>
    </location>
</feature>
<dbReference type="Pfam" id="PF04479">
    <property type="entry name" value="RTA1"/>
    <property type="match status" value="1"/>
</dbReference>
<keyword evidence="3 5" id="KW-1133">Transmembrane helix</keyword>